<evidence type="ECO:0000313" key="5">
    <source>
        <dbReference type="EMBL" id="KAK8148294.1"/>
    </source>
</evidence>
<evidence type="ECO:0008006" key="7">
    <source>
        <dbReference type="Google" id="ProtNLM"/>
    </source>
</evidence>
<dbReference type="PANTHER" id="PTHR10744">
    <property type="entry name" value="40S RIBOSOMAL PROTEIN S11 FAMILY MEMBER"/>
    <property type="match status" value="1"/>
</dbReference>
<keyword evidence="6" id="KW-1185">Reference proteome</keyword>
<dbReference type="GO" id="GO:0005739">
    <property type="term" value="C:mitochondrion"/>
    <property type="evidence" value="ECO:0007669"/>
    <property type="project" value="TreeGrafter"/>
</dbReference>
<dbReference type="EMBL" id="JAAHCF010000098">
    <property type="protein sequence ID" value="KAK8148294.1"/>
    <property type="molecule type" value="Genomic_DNA"/>
</dbReference>
<evidence type="ECO:0000256" key="1">
    <source>
        <dbReference type="ARBA" id="ARBA00010254"/>
    </source>
</evidence>
<dbReference type="GO" id="GO:0003735">
    <property type="term" value="F:structural constituent of ribosome"/>
    <property type="evidence" value="ECO:0007669"/>
    <property type="project" value="InterPro"/>
</dbReference>
<dbReference type="GO" id="GO:1990904">
    <property type="term" value="C:ribonucleoprotein complex"/>
    <property type="evidence" value="ECO:0007669"/>
    <property type="project" value="UniProtKB-KW"/>
</dbReference>
<comment type="similarity">
    <text evidence="1">Belongs to the universal ribosomal protein uS17 family.</text>
</comment>
<dbReference type="InterPro" id="IPR000266">
    <property type="entry name" value="Ribosomal_uS17"/>
</dbReference>
<proteinExistence type="inferred from homology"/>
<feature type="region of interest" description="Disordered" evidence="4">
    <location>
        <begin position="115"/>
        <end position="160"/>
    </location>
</feature>
<dbReference type="GO" id="GO:0005840">
    <property type="term" value="C:ribosome"/>
    <property type="evidence" value="ECO:0007669"/>
    <property type="project" value="UniProtKB-KW"/>
</dbReference>
<evidence type="ECO:0000256" key="4">
    <source>
        <dbReference type="SAM" id="MobiDB-lite"/>
    </source>
</evidence>
<evidence type="ECO:0000313" key="6">
    <source>
        <dbReference type="Proteomes" id="UP001397290"/>
    </source>
</evidence>
<name>A0AAW0S2G9_9HYPO</name>
<keyword evidence="2" id="KW-0689">Ribosomal protein</keyword>
<keyword evidence="3" id="KW-0687">Ribonucleoprotein</keyword>
<evidence type="ECO:0000256" key="3">
    <source>
        <dbReference type="ARBA" id="ARBA00023274"/>
    </source>
</evidence>
<dbReference type="PANTHER" id="PTHR10744:SF1">
    <property type="entry name" value="SMALL RIBOSOMAL SUBUNIT PROTEIN US17M"/>
    <property type="match status" value="1"/>
</dbReference>
<evidence type="ECO:0000256" key="2">
    <source>
        <dbReference type="ARBA" id="ARBA00022980"/>
    </source>
</evidence>
<accession>A0AAW0S2G9</accession>
<protein>
    <recommendedName>
        <fullName evidence="7">Ribosomal protein S17</fullName>
    </recommendedName>
</protein>
<dbReference type="Proteomes" id="UP001397290">
    <property type="component" value="Unassembled WGS sequence"/>
</dbReference>
<dbReference type="InterPro" id="IPR012340">
    <property type="entry name" value="NA-bd_OB-fold"/>
</dbReference>
<dbReference type="AlphaFoldDB" id="A0AAW0S2G9"/>
<dbReference type="GO" id="GO:0006412">
    <property type="term" value="P:translation"/>
    <property type="evidence" value="ECO:0007669"/>
    <property type="project" value="InterPro"/>
</dbReference>
<feature type="compositionally biased region" description="Basic and acidic residues" evidence="4">
    <location>
        <begin position="115"/>
        <end position="150"/>
    </location>
</feature>
<dbReference type="CDD" id="cd00364">
    <property type="entry name" value="Ribosomal_uS17"/>
    <property type="match status" value="1"/>
</dbReference>
<organism evidence="5 6">
    <name type="scientific">Beauveria asiatica</name>
    <dbReference type="NCBI Taxonomy" id="1069075"/>
    <lineage>
        <taxon>Eukaryota</taxon>
        <taxon>Fungi</taxon>
        <taxon>Dikarya</taxon>
        <taxon>Ascomycota</taxon>
        <taxon>Pezizomycotina</taxon>
        <taxon>Sordariomycetes</taxon>
        <taxon>Hypocreomycetidae</taxon>
        <taxon>Hypocreales</taxon>
        <taxon>Cordycipitaceae</taxon>
        <taxon>Beauveria</taxon>
    </lineage>
</organism>
<gene>
    <name evidence="5" type="ORF">G3M48_010515</name>
</gene>
<comment type="caution">
    <text evidence="5">The sequence shown here is derived from an EMBL/GenBank/DDBJ whole genome shotgun (WGS) entry which is preliminary data.</text>
</comment>
<dbReference type="Pfam" id="PF00366">
    <property type="entry name" value="Ribosomal_S17"/>
    <property type="match status" value="1"/>
</dbReference>
<reference evidence="5 6" key="1">
    <citation type="submission" date="2020-02" db="EMBL/GenBank/DDBJ databases">
        <title>Comparative genomics of the hypocrealean fungal genus Beauvera.</title>
        <authorList>
            <person name="Showalter D.N."/>
            <person name="Bushley K.E."/>
            <person name="Rehner S.A."/>
        </authorList>
    </citation>
    <scope>NUCLEOTIDE SEQUENCE [LARGE SCALE GENOMIC DNA]</scope>
    <source>
        <strain evidence="5 6">ARSEF4384</strain>
    </source>
</reference>
<dbReference type="SUPFAM" id="SSF50249">
    <property type="entry name" value="Nucleic acid-binding proteins"/>
    <property type="match status" value="1"/>
</dbReference>
<sequence>MSSQVTKAARCVTHELHGVVVSAGLMQKTVKVRVGGRTWNKIVKKFYADPKHYLVHDPNSSLRTGDVVAIAPGWPTSRHKRHVVKHIIAPYGPPIENRPAIPSLDEIILEREAKKEAKDERKAMKKRVEEERRVASKRSAADEREEKRASWEQLMANSGQ</sequence>
<dbReference type="Gene3D" id="2.40.50.140">
    <property type="entry name" value="Nucleic acid-binding proteins"/>
    <property type="match status" value="1"/>
</dbReference>